<dbReference type="InterPro" id="IPR000504">
    <property type="entry name" value="RRM_dom"/>
</dbReference>
<dbReference type="InterPro" id="IPR035979">
    <property type="entry name" value="RBD_domain_sf"/>
</dbReference>
<feature type="region of interest" description="Disordered" evidence="6">
    <location>
        <begin position="46"/>
        <end position="77"/>
    </location>
</feature>
<accession>A0A915P1Y5</accession>
<keyword evidence="2" id="KW-0507">mRNA processing</keyword>
<evidence type="ECO:0000256" key="6">
    <source>
        <dbReference type="SAM" id="MobiDB-lite"/>
    </source>
</evidence>
<dbReference type="PANTHER" id="PTHR23003:SF62">
    <property type="entry name" value="SERINE_ARGININE (SR)-TYPE SHUTTLING MRNA BINDING PROTEIN NPL3"/>
    <property type="match status" value="1"/>
</dbReference>
<feature type="compositionally biased region" description="Basic residues" evidence="6">
    <location>
        <begin position="56"/>
        <end position="77"/>
    </location>
</feature>
<name>A0A915P1Y5_9BILA</name>
<evidence type="ECO:0000256" key="2">
    <source>
        <dbReference type="ARBA" id="ARBA00022664"/>
    </source>
</evidence>
<dbReference type="InterPro" id="IPR050374">
    <property type="entry name" value="RRT5_SRSF_SR"/>
</dbReference>
<reference evidence="9" key="1">
    <citation type="submission" date="2022-11" db="UniProtKB">
        <authorList>
            <consortium name="WormBaseParasite"/>
        </authorList>
    </citation>
    <scope>IDENTIFICATION</scope>
</reference>
<dbReference type="Proteomes" id="UP000887560">
    <property type="component" value="Unplaced"/>
</dbReference>
<keyword evidence="4" id="KW-0694">RNA-binding</keyword>
<proteinExistence type="predicted"/>
<evidence type="ECO:0000256" key="4">
    <source>
        <dbReference type="ARBA" id="ARBA00022884"/>
    </source>
</evidence>
<dbReference type="WBParaSite" id="scf7180000423348.g10774">
    <property type="protein sequence ID" value="scf7180000423348.g10774"/>
    <property type="gene ID" value="scf7180000423348.g10774"/>
</dbReference>
<dbReference type="AlphaFoldDB" id="A0A915P1Y5"/>
<dbReference type="Gene3D" id="3.30.70.330">
    <property type="match status" value="1"/>
</dbReference>
<keyword evidence="3" id="KW-0677">Repeat</keyword>
<evidence type="ECO:0000256" key="3">
    <source>
        <dbReference type="ARBA" id="ARBA00022737"/>
    </source>
</evidence>
<dbReference type="InterPro" id="IPR012677">
    <property type="entry name" value="Nucleotide-bd_a/b_plait_sf"/>
</dbReference>
<dbReference type="GO" id="GO:0005634">
    <property type="term" value="C:nucleus"/>
    <property type="evidence" value="ECO:0007669"/>
    <property type="project" value="UniProtKB-SubCell"/>
</dbReference>
<keyword evidence="5" id="KW-0539">Nucleus</keyword>
<dbReference type="Pfam" id="PF00076">
    <property type="entry name" value="RRM_1"/>
    <property type="match status" value="1"/>
</dbReference>
<keyword evidence="8" id="KW-1185">Reference proteome</keyword>
<dbReference type="GO" id="GO:0005737">
    <property type="term" value="C:cytoplasm"/>
    <property type="evidence" value="ECO:0007669"/>
    <property type="project" value="TreeGrafter"/>
</dbReference>
<evidence type="ECO:0000256" key="5">
    <source>
        <dbReference type="ARBA" id="ARBA00023242"/>
    </source>
</evidence>
<evidence type="ECO:0000259" key="7">
    <source>
        <dbReference type="Pfam" id="PF00076"/>
    </source>
</evidence>
<organism evidence="8 9">
    <name type="scientific">Meloidogyne floridensis</name>
    <dbReference type="NCBI Taxonomy" id="298350"/>
    <lineage>
        <taxon>Eukaryota</taxon>
        <taxon>Metazoa</taxon>
        <taxon>Ecdysozoa</taxon>
        <taxon>Nematoda</taxon>
        <taxon>Chromadorea</taxon>
        <taxon>Rhabditida</taxon>
        <taxon>Tylenchina</taxon>
        <taxon>Tylenchomorpha</taxon>
        <taxon>Tylenchoidea</taxon>
        <taxon>Meloidogynidae</taxon>
        <taxon>Meloidogyninae</taxon>
        <taxon>Meloidogyne</taxon>
    </lineage>
</organism>
<dbReference type="GO" id="GO:0006397">
    <property type="term" value="P:mRNA processing"/>
    <property type="evidence" value="ECO:0007669"/>
    <property type="project" value="UniProtKB-KW"/>
</dbReference>
<dbReference type="SUPFAM" id="SSF54928">
    <property type="entry name" value="RNA-binding domain, RBD"/>
    <property type="match status" value="1"/>
</dbReference>
<dbReference type="GO" id="GO:0003729">
    <property type="term" value="F:mRNA binding"/>
    <property type="evidence" value="ECO:0007669"/>
    <property type="project" value="TreeGrafter"/>
</dbReference>
<evidence type="ECO:0000256" key="1">
    <source>
        <dbReference type="ARBA" id="ARBA00004123"/>
    </source>
</evidence>
<evidence type="ECO:0000313" key="8">
    <source>
        <dbReference type="Proteomes" id="UP000887560"/>
    </source>
</evidence>
<dbReference type="PANTHER" id="PTHR23003">
    <property type="entry name" value="RNA RECOGNITION MOTIF RRM DOMAIN CONTAINING PROTEIN"/>
    <property type="match status" value="1"/>
</dbReference>
<protein>
    <submittedName>
        <fullName evidence="9">RRM domain-containing protein</fullName>
    </submittedName>
</protein>
<comment type="subcellular location">
    <subcellularLocation>
        <location evidence="1">Nucleus</location>
    </subcellularLocation>
</comment>
<evidence type="ECO:0000313" key="9">
    <source>
        <dbReference type="WBParaSite" id="scf7180000423348.g10774"/>
    </source>
</evidence>
<sequence length="77" mass="9185">MYDNDFNDRDGTGVVEFSRHDDMRYALKKLDDSKFKSHEGEISYIRLKEDGGRSRSYTRSRSRSRRGSPRYSRSRSR</sequence>
<feature type="domain" description="RRM" evidence="7">
    <location>
        <begin position="5"/>
        <end position="39"/>
    </location>
</feature>